<dbReference type="RefSeq" id="WP_044223245.1">
    <property type="nucleotide sequence ID" value="NZ_JRYR02000001.1"/>
</dbReference>
<dbReference type="SUPFAM" id="SSF63411">
    <property type="entry name" value="LuxS/MPP-like metallohydrolase"/>
    <property type="match status" value="4"/>
</dbReference>
<feature type="domain" description="Peptidase M16 C-terminal" evidence="11">
    <location>
        <begin position="206"/>
        <end position="384"/>
    </location>
</feature>
<keyword evidence="3" id="KW-0645">Protease</keyword>
<evidence type="ECO:0000256" key="6">
    <source>
        <dbReference type="ARBA" id="ARBA00022833"/>
    </source>
</evidence>
<comment type="cofactor">
    <cofactor evidence="1">
        <name>Zn(2+)</name>
        <dbReference type="ChEBI" id="CHEBI:29105"/>
    </cofactor>
</comment>
<name>A0A1S1Z4U0_FLAPC</name>
<keyword evidence="6" id="KW-0862">Zinc</keyword>
<comment type="caution">
    <text evidence="12">The sequence shown here is derived from an EMBL/GenBank/DDBJ whole genome shotgun (WGS) entry which is preliminary data.</text>
</comment>
<reference evidence="12 13" key="1">
    <citation type="journal article" date="2012" name="Int. J. Syst. Evol. Microbiol.">
        <title>Flammeovirga pacifica sp. nov., isolated from deep-sea sediment.</title>
        <authorList>
            <person name="Xu H."/>
            <person name="Fu Y."/>
            <person name="Yang N."/>
            <person name="Ding Z."/>
            <person name="Lai Q."/>
            <person name="Zeng R."/>
        </authorList>
    </citation>
    <scope>NUCLEOTIDE SEQUENCE [LARGE SCALE GENOMIC DNA]</scope>
    <source>
        <strain evidence="13">DSM 24597 / LMG 26175 / WPAGA1</strain>
    </source>
</reference>
<evidence type="ECO:0000256" key="4">
    <source>
        <dbReference type="ARBA" id="ARBA00022723"/>
    </source>
</evidence>
<dbReference type="AlphaFoldDB" id="A0A1S1Z4U0"/>
<dbReference type="Pfam" id="PF05193">
    <property type="entry name" value="Peptidase_M16_C"/>
    <property type="match status" value="2"/>
</dbReference>
<dbReference type="Gene3D" id="3.30.830.10">
    <property type="entry name" value="Metalloenzyme, LuxS/M16 peptidase-like"/>
    <property type="match status" value="4"/>
</dbReference>
<keyword evidence="7" id="KW-0482">Metalloprotease</keyword>
<keyword evidence="5" id="KW-0378">Hydrolase</keyword>
<dbReference type="InterPro" id="IPR007863">
    <property type="entry name" value="Peptidase_M16_C"/>
</dbReference>
<keyword evidence="4" id="KW-0479">Metal-binding</keyword>
<evidence type="ECO:0000256" key="8">
    <source>
        <dbReference type="RuleBase" id="RU004447"/>
    </source>
</evidence>
<evidence type="ECO:0000313" key="13">
    <source>
        <dbReference type="Proteomes" id="UP000179797"/>
    </source>
</evidence>
<protein>
    <recommendedName>
        <fullName evidence="14">Peptidase M16</fullName>
    </recommendedName>
</protein>
<sequence length="930" mass="105743">MKKLNLIFIALLLLSTSTFSQKIPLNPDVKKGTLSNGMTYYIQKNDKPTNEVQFRLIIKAGSILEDEDQRGFAHFLEHMAFNGSEHFPGNSLIDYFQSIGVQFGGDINAYTGYDETVYMLPVPNSEKETLDKAFYFFGDILGGLTLDKKDIDEERGIIHEEWRTTTGLGDRTRDKMYPLLYHESRYKDRLPIGLMDEVVLNVGNEDALRRFYKDWYRPNLATLLVVGDVDEAEIEQRIKDTFGQKTNPVNEKERVYYSVVDHPNTLIGKMVDEEITSTSAMIINKIPKHKEETLEDLKVSVANILYTYIINQRLQEVAKTKDAPFMFASSYKAGGSGDKDRYMSNVSVKSGKVIEGLKGVLNELYRAKKFGFTQAEFERKRSILAKDLKTEAMEQSSLKSGQYIDNLMGHVLYGSEYTSAEFKNDYLEKVIQEITKEDIEALAKKYIQNNPANRLVFINAPKGEELPSDEALLDAINSIDYASLTPYQTEEVEGPLIEKEPIAGKVISTEKDDVLGTTTLTYENGAVVVIKSTTFKNDEIQFSGQRHGGYSLASDEQFNNASLAASLVQLGGLGQYNKQQLEKLVGDKQASVSVNIGRYNETVGGKSTVEDFETMMQLTYLKFTAPRKDKEQFDLYISNKKEYNKNRLNDPDSYFADVVNKTMYNNHPRVATLLTQEQIGALNLDDAFDFYTSRFNSVRGMHFVFVGNIDLTTVQPLLDKYIGGLPGGELVHNYRDNGLRVPKTKTVIDVAKSKSEKTKVILRFQGKYPKGQENRIKLELLGDVTTIRLTKKLREEMGGTYSPFAYGRVIEKPFNQFQFNVMFTCAPEQADTLQQVALQIVNDLKKEVKLEDLEKVKKTAVNHREKALERNNYWVALLQNANERNEDASEYAKYVKNITEISQKELQKVATKYLNNKKVFIFTLSPEEKK</sequence>
<organism evidence="12 13">
    <name type="scientific">Flammeovirga pacifica</name>
    <dbReference type="NCBI Taxonomy" id="915059"/>
    <lineage>
        <taxon>Bacteria</taxon>
        <taxon>Pseudomonadati</taxon>
        <taxon>Bacteroidota</taxon>
        <taxon>Cytophagia</taxon>
        <taxon>Cytophagales</taxon>
        <taxon>Flammeovirgaceae</taxon>
        <taxon>Flammeovirga</taxon>
    </lineage>
</organism>
<keyword evidence="13" id="KW-1185">Reference proteome</keyword>
<dbReference type="PANTHER" id="PTHR43690">
    <property type="entry name" value="NARDILYSIN"/>
    <property type="match status" value="1"/>
</dbReference>
<keyword evidence="9" id="KW-0732">Signal</keyword>
<dbReference type="InterPro" id="IPR011249">
    <property type="entry name" value="Metalloenz_LuxS/M16"/>
</dbReference>
<evidence type="ECO:0000259" key="11">
    <source>
        <dbReference type="Pfam" id="PF05193"/>
    </source>
</evidence>
<feature type="chain" id="PRO_5010200341" description="Peptidase M16" evidence="9">
    <location>
        <begin position="21"/>
        <end position="930"/>
    </location>
</feature>
<dbReference type="InterPro" id="IPR001431">
    <property type="entry name" value="Pept_M16_Zn_BS"/>
</dbReference>
<proteinExistence type="inferred from homology"/>
<dbReference type="PANTHER" id="PTHR43690:SF17">
    <property type="entry name" value="PROTEIN YHJJ"/>
    <property type="match status" value="1"/>
</dbReference>
<feature type="domain" description="Peptidase M16 C-terminal" evidence="11">
    <location>
        <begin position="682"/>
        <end position="858"/>
    </location>
</feature>
<evidence type="ECO:0000256" key="9">
    <source>
        <dbReference type="SAM" id="SignalP"/>
    </source>
</evidence>
<dbReference type="GO" id="GO:0006508">
    <property type="term" value="P:proteolysis"/>
    <property type="evidence" value="ECO:0007669"/>
    <property type="project" value="UniProtKB-KW"/>
</dbReference>
<dbReference type="EMBL" id="JRYR02000001">
    <property type="protein sequence ID" value="OHX68095.1"/>
    <property type="molecule type" value="Genomic_DNA"/>
</dbReference>
<dbReference type="GO" id="GO:0046872">
    <property type="term" value="F:metal ion binding"/>
    <property type="evidence" value="ECO:0007669"/>
    <property type="project" value="UniProtKB-KW"/>
</dbReference>
<dbReference type="STRING" id="915059.NH26_17960"/>
<evidence type="ECO:0000256" key="1">
    <source>
        <dbReference type="ARBA" id="ARBA00001947"/>
    </source>
</evidence>
<dbReference type="InterPro" id="IPR011765">
    <property type="entry name" value="Pept_M16_N"/>
</dbReference>
<evidence type="ECO:0000313" key="12">
    <source>
        <dbReference type="EMBL" id="OHX68095.1"/>
    </source>
</evidence>
<dbReference type="Pfam" id="PF00675">
    <property type="entry name" value="Peptidase_M16"/>
    <property type="match status" value="1"/>
</dbReference>
<feature type="domain" description="Peptidase M16 N-terminal" evidence="10">
    <location>
        <begin position="43"/>
        <end position="162"/>
    </location>
</feature>
<evidence type="ECO:0000256" key="7">
    <source>
        <dbReference type="ARBA" id="ARBA00023049"/>
    </source>
</evidence>
<feature type="signal peptide" evidence="9">
    <location>
        <begin position="1"/>
        <end position="20"/>
    </location>
</feature>
<dbReference type="PROSITE" id="PS00143">
    <property type="entry name" value="INSULINASE"/>
    <property type="match status" value="1"/>
</dbReference>
<evidence type="ECO:0000256" key="5">
    <source>
        <dbReference type="ARBA" id="ARBA00022801"/>
    </source>
</evidence>
<dbReference type="InterPro" id="IPR050626">
    <property type="entry name" value="Peptidase_M16"/>
</dbReference>
<evidence type="ECO:0000259" key="10">
    <source>
        <dbReference type="Pfam" id="PF00675"/>
    </source>
</evidence>
<comment type="similarity">
    <text evidence="2 8">Belongs to the peptidase M16 family.</text>
</comment>
<dbReference type="Proteomes" id="UP000179797">
    <property type="component" value="Unassembled WGS sequence"/>
</dbReference>
<dbReference type="OrthoDB" id="9811314at2"/>
<gene>
    <name evidence="12" type="ORF">NH26_17960</name>
</gene>
<accession>A0A1S1Z4U0</accession>
<evidence type="ECO:0000256" key="3">
    <source>
        <dbReference type="ARBA" id="ARBA00022670"/>
    </source>
</evidence>
<dbReference type="GO" id="GO:0004222">
    <property type="term" value="F:metalloendopeptidase activity"/>
    <property type="evidence" value="ECO:0007669"/>
    <property type="project" value="InterPro"/>
</dbReference>
<evidence type="ECO:0008006" key="14">
    <source>
        <dbReference type="Google" id="ProtNLM"/>
    </source>
</evidence>
<evidence type="ECO:0000256" key="2">
    <source>
        <dbReference type="ARBA" id="ARBA00007261"/>
    </source>
</evidence>